<dbReference type="EMBL" id="RCBY01000243">
    <property type="protein sequence ID" value="RQH27550.1"/>
    <property type="molecule type" value="Genomic_DNA"/>
</dbReference>
<organism evidence="2 3">
    <name type="scientific">Okeania hirsuta</name>
    <dbReference type="NCBI Taxonomy" id="1458930"/>
    <lineage>
        <taxon>Bacteria</taxon>
        <taxon>Bacillati</taxon>
        <taxon>Cyanobacteriota</taxon>
        <taxon>Cyanophyceae</taxon>
        <taxon>Oscillatoriophycideae</taxon>
        <taxon>Oscillatoriales</taxon>
        <taxon>Microcoleaceae</taxon>
        <taxon>Okeania</taxon>
    </lineage>
</organism>
<feature type="transmembrane region" description="Helical" evidence="1">
    <location>
        <begin position="84"/>
        <end position="106"/>
    </location>
</feature>
<sequence length="200" mass="22350">MLVIALLSPQRQSVQDWARYRHQQINNDETTIVKGVAISLKQELIWGEKSPALVAIGINLVITGLIWSSWILLWHDNEIKLRAILTLIMSLNLILIYAAIVQLVLLMKVKKPAICAVGILGSLIYLPPIALLLLSISPDNHSNLWLFSTFPWLSIDLNYPAIASMLIAIIGQWSVLTLVTLQLTKKIRKLGTSNSQKLLT</sequence>
<comment type="caution">
    <text evidence="2">The sequence shown here is derived from an EMBL/GenBank/DDBJ whole genome shotgun (WGS) entry which is preliminary data.</text>
</comment>
<name>A0A3N6Q0W7_9CYAN</name>
<dbReference type="AlphaFoldDB" id="A0A3N6Q0W7"/>
<protein>
    <submittedName>
        <fullName evidence="2">Uncharacterized protein</fullName>
    </submittedName>
</protein>
<feature type="transmembrane region" description="Helical" evidence="1">
    <location>
        <begin position="113"/>
        <end position="137"/>
    </location>
</feature>
<feature type="transmembrane region" description="Helical" evidence="1">
    <location>
        <begin position="52"/>
        <end position="72"/>
    </location>
</feature>
<proteinExistence type="predicted"/>
<keyword evidence="1" id="KW-1133">Transmembrane helix</keyword>
<feature type="transmembrane region" description="Helical" evidence="1">
    <location>
        <begin position="157"/>
        <end position="181"/>
    </location>
</feature>
<keyword evidence="3" id="KW-1185">Reference proteome</keyword>
<accession>A0A3N6Q0W7</accession>
<evidence type="ECO:0000313" key="2">
    <source>
        <dbReference type="EMBL" id="RQH27550.1"/>
    </source>
</evidence>
<dbReference type="Proteomes" id="UP000269154">
    <property type="component" value="Unassembled WGS sequence"/>
</dbReference>
<evidence type="ECO:0000313" key="3">
    <source>
        <dbReference type="Proteomes" id="UP000269154"/>
    </source>
</evidence>
<reference evidence="2 3" key="1">
    <citation type="journal article" date="2018" name="ACS Chem. Biol.">
        <title>Ketoreductase domain dysfunction expands chemodiversity: malyngamide biosynthesis in the cyanobacterium Okeania hirsuta.</title>
        <authorList>
            <person name="Moss N.A."/>
            <person name="Leao T."/>
            <person name="Rankin M."/>
            <person name="McCullough T.M."/>
            <person name="Qu P."/>
            <person name="Korobeynikov A."/>
            <person name="Smith J.L."/>
            <person name="Gerwick L."/>
            <person name="Gerwick W.H."/>
        </authorList>
    </citation>
    <scope>NUCLEOTIDE SEQUENCE [LARGE SCALE GENOMIC DNA]</scope>
    <source>
        <strain evidence="2 3">PAB10Feb10-1</strain>
    </source>
</reference>
<dbReference type="OrthoDB" id="458286at2"/>
<evidence type="ECO:0000256" key="1">
    <source>
        <dbReference type="SAM" id="Phobius"/>
    </source>
</evidence>
<dbReference type="RefSeq" id="WP_124143633.1">
    <property type="nucleotide sequence ID" value="NZ_CAWOKI010000357.1"/>
</dbReference>
<gene>
    <name evidence="2" type="ORF">D5R40_27110</name>
</gene>
<keyword evidence="1" id="KW-0812">Transmembrane</keyword>
<keyword evidence="1" id="KW-0472">Membrane</keyword>